<feature type="domain" description="Lantibiotic dehydratase N-terminal" evidence="1">
    <location>
        <begin position="29"/>
        <end position="655"/>
    </location>
</feature>
<reference evidence="3 4" key="1">
    <citation type="submission" date="2019-10" db="EMBL/GenBank/DDBJ databases">
        <authorList>
            <consortium name="GenomeTrakr: Next Generation Sequencing Network for Food Pathogen Tracability"/>
        </authorList>
    </citation>
    <scope>NUCLEOTIDE SEQUENCE [LARGE SCALE GENOMIC DNA]</scope>
    <source>
        <strain evidence="3 4">CFSAN085184</strain>
    </source>
</reference>
<proteinExistence type="predicted"/>
<dbReference type="InterPro" id="IPR023809">
    <property type="entry name" value="Thiopep_bacteriocin_synth_dom"/>
</dbReference>
<dbReference type="EMBL" id="AAMGHX010000003">
    <property type="protein sequence ID" value="EDH0841507.1"/>
    <property type="molecule type" value="Genomic_DNA"/>
</dbReference>
<evidence type="ECO:0000313" key="4">
    <source>
        <dbReference type="Proteomes" id="UP000335978"/>
    </source>
</evidence>
<organism evidence="3 4">
    <name type="scientific">Listeria monocytogenes</name>
    <dbReference type="NCBI Taxonomy" id="1639"/>
    <lineage>
        <taxon>Bacteria</taxon>
        <taxon>Bacillati</taxon>
        <taxon>Bacillota</taxon>
        <taxon>Bacilli</taxon>
        <taxon>Bacillales</taxon>
        <taxon>Listeriaceae</taxon>
        <taxon>Listeria</taxon>
    </lineage>
</organism>
<comment type="caution">
    <text evidence="3">The sequence shown here is derived from an EMBL/GenBank/DDBJ whole genome shotgun (WGS) entry which is preliminary data.</text>
</comment>
<dbReference type="InterPro" id="IPR006827">
    <property type="entry name" value="Lant_deHydtase_N"/>
</dbReference>
<evidence type="ECO:0000259" key="1">
    <source>
        <dbReference type="Pfam" id="PF04738"/>
    </source>
</evidence>
<dbReference type="AlphaFoldDB" id="A0A9P2BZS9"/>
<name>A0A9P2BZS9_LISMN</name>
<feature type="domain" description="Thiopeptide-type bacteriocin biosynthesis" evidence="2">
    <location>
        <begin position="724"/>
        <end position="983"/>
    </location>
</feature>
<accession>A0A9P2BZS9</accession>
<protein>
    <recommendedName>
        <fullName evidence="5">Lantibiotic dehydratase</fullName>
    </recommendedName>
</protein>
<gene>
    <name evidence="3" type="ORF">GCV64_10460</name>
</gene>
<dbReference type="RefSeq" id="WP_070008045.1">
    <property type="nucleotide sequence ID" value="NZ_CP168815.1"/>
</dbReference>
<sequence length="994" mass="117684">MKYSMQNEFAIRTPLLPLENNEVLTKSKEPSFKEALCVSSISLFDSYNKGDLSEEQKIKIEKYRKRMSNRATPFGLAATQSFTRFQNNTMDVERGIRLGKLKKFIRPDMEWLNDVINMCEKQVFRNLKVIFVNDCEIVRDKLINIWHRNNQDTERSRDKVQINHTFAVKKVIELARNYTQIEVIIKELMSTYPEVEEVKIINFLQELLDKGYLWSDLRCYFFGNKQFELFLEKLNSYKMKSELNGKLKEIQLLMEEYNRTEIGEGTGLIKIIQGKMKSIVSKKRCIHIDSTRDIDSCKLDQTRINEDLTGFLEFLSQHTFKLSAFRTSNVVNSFIEKYGDTEVPLKIFTDENNLEQLFEDNYMLQEEINIRKEIENLIEMEKMKGEKIVDLEKLSQRLEIQSTEGELPIFSELPVSITSRKGTYTYHLNPYLRSIEHGKIAGRFLYMDKIMQEKYRESFNKVEKVKDVMMIEPVFFPKLDLIGNVFHSPIYSQQINYFACGESGENGETSEPYDLNDILIGVHADKLYFKSRKYNKRVHFINRNSANTKFFPKLIRFLFLYSENFYESPFELLELLDSISETNIYMPRVIYKNIIIRPEQWDVSLALPLGGSKEKFKLEFKNIVNKFNIPTIIYLEDWDKKIPINIENDYDVDILYETYKRGKLKKITEVTVNQSEELVIDSEGNKFAAEYLFEFAADIKEIEIKEKVEYINTKMRKLNILNEWIYYRVYADKEFNDEIIADELSEIQKILIKNNIKDDLFFIRYKDEQDHIRLRVKVSTDNKFLVLHLLNNFFNVLEDELLIKSYSIHPYSREIERYGGKESIMAAEAFFIEDSKCVISLLQKMGGTLSYGKDFISVIALRMMLLKTDFDDEKQCSILRSIVNQKDFRKEYQENKEKYFKILNPKLNWVALRSSKEGEALFKILELRNQAFSKYWAVVCELNISENEKEEIILSINHMFFNRFVGIDRVRENKVIAITSHYLYSYAQMIKFIK</sequence>
<evidence type="ECO:0000313" key="3">
    <source>
        <dbReference type="EMBL" id="EDH0841507.1"/>
    </source>
</evidence>
<evidence type="ECO:0000259" key="2">
    <source>
        <dbReference type="Pfam" id="PF14028"/>
    </source>
</evidence>
<dbReference type="Pfam" id="PF04738">
    <property type="entry name" value="Lant_dehydr_N"/>
    <property type="match status" value="1"/>
</dbReference>
<dbReference type="Pfam" id="PF14028">
    <property type="entry name" value="Lant_dehydr_C"/>
    <property type="match status" value="1"/>
</dbReference>
<dbReference type="NCBIfam" id="TIGR03891">
    <property type="entry name" value="thiopep_ocin"/>
    <property type="match status" value="1"/>
</dbReference>
<evidence type="ECO:0008006" key="5">
    <source>
        <dbReference type="Google" id="ProtNLM"/>
    </source>
</evidence>
<dbReference type="Proteomes" id="UP000335978">
    <property type="component" value="Unassembled WGS sequence"/>
</dbReference>